<evidence type="ECO:0000256" key="5">
    <source>
        <dbReference type="ARBA" id="ARBA00022723"/>
    </source>
</evidence>
<name>A0A858QBJ3_9GAMM</name>
<dbReference type="AlphaFoldDB" id="A0A858QBJ3"/>
<dbReference type="PROSITE" id="PS51784">
    <property type="entry name" value="EXOI_SH3"/>
    <property type="match status" value="1"/>
</dbReference>
<dbReference type="PROSITE" id="PS51785">
    <property type="entry name" value="EXOI_C"/>
    <property type="match status" value="1"/>
</dbReference>
<feature type="binding site" evidence="15">
    <location>
        <position position="11"/>
    </location>
    <ligand>
        <name>Mg(2+)</name>
        <dbReference type="ChEBI" id="CHEBI:18420"/>
        <label>1</label>
    </ligand>
</feature>
<keyword evidence="9 15" id="KW-0460">Magnesium</keyword>
<evidence type="ECO:0000256" key="3">
    <source>
        <dbReference type="ARBA" id="ARBA00019900"/>
    </source>
</evidence>
<dbReference type="Gene3D" id="3.30.1520.20">
    <property type="entry name" value="Exonuclease ExoI, domain 2"/>
    <property type="match status" value="1"/>
</dbReference>
<dbReference type="InterPro" id="IPR013620">
    <property type="entry name" value="Exonuc_1_SH3"/>
</dbReference>
<proteinExistence type="predicted"/>
<keyword evidence="19" id="KW-1185">Reference proteome</keyword>
<evidence type="ECO:0000256" key="7">
    <source>
        <dbReference type="ARBA" id="ARBA00022801"/>
    </source>
</evidence>
<dbReference type="FunFam" id="3.30.420.10:FF:000033">
    <property type="entry name" value="Exodeoxyribonuclease I"/>
    <property type="match status" value="1"/>
</dbReference>
<comment type="subunit">
    <text evidence="12">Monomer. Interacts with ssb (via C-terminus); this interaction stimulates the exonuclease activity by recruiting the enzyme to its substrate.</text>
</comment>
<dbReference type="InterPro" id="IPR023607">
    <property type="entry name" value="Exodeoxyribonuclease_I"/>
</dbReference>
<comment type="catalytic activity">
    <reaction evidence="1 13">
        <text>Exonucleolytic cleavage in the 3'- to 5'-direction to yield nucleoside 5'-phosphates.</text>
        <dbReference type="EC" id="3.1.11.1"/>
    </reaction>
</comment>
<evidence type="ECO:0000259" key="16">
    <source>
        <dbReference type="PROSITE" id="PS51784"/>
    </source>
</evidence>
<dbReference type="NCBIfam" id="NF008746">
    <property type="entry name" value="PRK11779.1"/>
    <property type="match status" value="1"/>
</dbReference>
<dbReference type="InterPro" id="IPR012337">
    <property type="entry name" value="RNaseH-like_sf"/>
</dbReference>
<evidence type="ECO:0000256" key="6">
    <source>
        <dbReference type="ARBA" id="ARBA00022763"/>
    </source>
</evidence>
<dbReference type="GO" id="GO:0003677">
    <property type="term" value="F:DNA binding"/>
    <property type="evidence" value="ECO:0007669"/>
    <property type="project" value="UniProtKB-KW"/>
</dbReference>
<evidence type="ECO:0000256" key="9">
    <source>
        <dbReference type="ARBA" id="ARBA00022842"/>
    </source>
</evidence>
<keyword evidence="4 13" id="KW-0540">Nuclease</keyword>
<dbReference type="Pfam" id="PF08411">
    <property type="entry name" value="ExoI_SH3"/>
    <property type="match status" value="1"/>
</dbReference>
<keyword evidence="6 13" id="KW-0227">DNA damage</keyword>
<comment type="cofactor">
    <cofactor evidence="15">
        <name>Mg(2+)</name>
        <dbReference type="ChEBI" id="CHEBI:18420"/>
    </cofactor>
    <text evidence="15">Binds 2 Mg(2+) ions per monomer.</text>
</comment>
<dbReference type="GO" id="GO:0008310">
    <property type="term" value="F:single-stranded DNA 3'-5' DNA exonuclease activity"/>
    <property type="evidence" value="ECO:0007669"/>
    <property type="project" value="UniProtKB-EC"/>
</dbReference>
<dbReference type="KEGG" id="metu:GNH96_14725"/>
<dbReference type="Proteomes" id="UP000503004">
    <property type="component" value="Chromosome"/>
</dbReference>
<accession>A0A858QBJ3</accession>
<sequence length="478" mass="53742">MAVTPSFYWYDLETFGTDPARDRIAQFAGVRTDLNFEPVGSPEVLYCRPSDDVVPDPEACLITGITPRRATELGVRESEFVAAIYGLFAQPGTCVLGYNTLRFDDEMLRYAFYRNLYDPYAREWKAGNSRWDVIDLVRVTQALRPDGIEWPRDAAGAPVFKLERLAAANGIVHESAHDALSDVWATIGLARLISERQPRLFKFALENRGKQAVERLLALGSWQPVLHVSEKFPASRNCIAYVLPLCRHPRMATRVIVFDLACDPAQLLDLPADEIRQRLFTPLAELPEGAERIPLKGVHTNRCPVVVPPSALRPADAERLGIDVAVCQANARRLQDHADEILPKVAAVFEAEWPPEAGLDPELMLYRGGFTPDADRRALERVHALSPEQLARYRPRFVDGRFDELLFRFRARNFPDTLNADERARWSRFRSSRLAGEGGGLSLAEFFSRIEGLRGQERDSGKLAILDELEAYGRNLSG</sequence>
<evidence type="ECO:0000256" key="13">
    <source>
        <dbReference type="PIRNR" id="PIRNR000977"/>
    </source>
</evidence>
<feature type="binding site" evidence="14">
    <location>
        <position position="161"/>
    </location>
    <ligand>
        <name>substrate</name>
    </ligand>
</feature>
<dbReference type="SMART" id="SM00479">
    <property type="entry name" value="EXOIII"/>
    <property type="match status" value="1"/>
</dbReference>
<dbReference type="InterPro" id="IPR038649">
    <property type="entry name" value="EXOI_SH3_sf"/>
</dbReference>
<keyword evidence="7 13" id="KW-0378">Hydrolase</keyword>
<evidence type="ECO:0000256" key="15">
    <source>
        <dbReference type="PIRSR" id="PIRSR000977-2"/>
    </source>
</evidence>
<evidence type="ECO:0000256" key="10">
    <source>
        <dbReference type="ARBA" id="ARBA00023125"/>
    </source>
</evidence>
<keyword evidence="5 15" id="KW-0479">Metal-binding</keyword>
<dbReference type="CDD" id="cd06138">
    <property type="entry name" value="ExoI_N"/>
    <property type="match status" value="1"/>
</dbReference>
<feature type="binding site" evidence="15">
    <location>
        <position position="182"/>
    </location>
    <ligand>
        <name>Mg(2+)</name>
        <dbReference type="ChEBI" id="CHEBI:18420"/>
        <label>2</label>
    </ligand>
</feature>
<dbReference type="RefSeq" id="WP_169604343.1">
    <property type="nucleotide sequence ID" value="NZ_CP046565.1"/>
</dbReference>
<evidence type="ECO:0000313" key="19">
    <source>
        <dbReference type="Proteomes" id="UP000503004"/>
    </source>
</evidence>
<feature type="domain" description="ExoI SH3-like" evidence="16">
    <location>
        <begin position="198"/>
        <end position="353"/>
    </location>
</feature>
<dbReference type="EC" id="3.1.11.1" evidence="2 13"/>
<dbReference type="InterPro" id="IPR034747">
    <property type="entry name" value="EXOI_SH3"/>
</dbReference>
<dbReference type="InterPro" id="IPR058561">
    <property type="entry name" value="Exonuc_1_C"/>
</dbReference>
<gene>
    <name evidence="18" type="primary">sbcB</name>
    <name evidence="18" type="ORF">GNH96_14725</name>
</gene>
<evidence type="ECO:0000256" key="4">
    <source>
        <dbReference type="ARBA" id="ARBA00022722"/>
    </source>
</evidence>
<keyword evidence="11 13" id="KW-0234">DNA repair</keyword>
<feature type="binding site" evidence="15">
    <location>
        <position position="13"/>
    </location>
    <ligand>
        <name>Mg(2+)</name>
        <dbReference type="ChEBI" id="CHEBI:18420"/>
        <label>2</label>
    </ligand>
</feature>
<dbReference type="PIRSF" id="PIRSF000977">
    <property type="entry name" value="Exodeoxyribonuclease_I"/>
    <property type="match status" value="1"/>
</dbReference>
<evidence type="ECO:0000256" key="14">
    <source>
        <dbReference type="PIRSR" id="PIRSR000977-1"/>
    </source>
</evidence>
<dbReference type="InterPro" id="IPR036397">
    <property type="entry name" value="RNaseH_sf"/>
</dbReference>
<evidence type="ECO:0000256" key="12">
    <source>
        <dbReference type="ARBA" id="ARBA00046792"/>
    </source>
</evidence>
<dbReference type="Gene3D" id="1.20.1280.70">
    <property type="entry name" value="Exonuclease ExoI, domain 3"/>
    <property type="match status" value="1"/>
</dbReference>
<evidence type="ECO:0000256" key="1">
    <source>
        <dbReference type="ARBA" id="ARBA00000563"/>
    </source>
</evidence>
<dbReference type="Gene3D" id="1.10.287.1240">
    <property type="match status" value="1"/>
</dbReference>
<keyword evidence="8 13" id="KW-0269">Exonuclease</keyword>
<dbReference type="SUPFAM" id="SSF53098">
    <property type="entry name" value="Ribonuclease H-like"/>
    <property type="match status" value="1"/>
</dbReference>
<reference evidence="19" key="1">
    <citation type="submission" date="2019-12" db="EMBL/GenBank/DDBJ databases">
        <authorList>
            <person name="Awala S.I."/>
            <person name="Rhee S.K."/>
        </authorList>
    </citation>
    <scope>NUCLEOTIDE SEQUENCE [LARGE SCALE GENOMIC DNA]</scope>
    <source>
        <strain evidence="19">IM1</strain>
    </source>
</reference>
<evidence type="ECO:0000256" key="8">
    <source>
        <dbReference type="ARBA" id="ARBA00022839"/>
    </source>
</evidence>
<dbReference type="GO" id="GO:0006281">
    <property type="term" value="P:DNA repair"/>
    <property type="evidence" value="ECO:0007669"/>
    <property type="project" value="UniProtKB-KW"/>
</dbReference>
<dbReference type="GO" id="GO:0046872">
    <property type="term" value="F:metal ion binding"/>
    <property type="evidence" value="ECO:0007669"/>
    <property type="project" value="UniProtKB-KW"/>
</dbReference>
<keyword evidence="10" id="KW-0238">DNA-binding</keyword>
<evidence type="ECO:0000256" key="11">
    <source>
        <dbReference type="ARBA" id="ARBA00023204"/>
    </source>
</evidence>
<protein>
    <recommendedName>
        <fullName evidence="3 13">Exodeoxyribonuclease I</fullName>
        <ecNumber evidence="2 13">3.1.11.1</ecNumber>
    </recommendedName>
</protein>
<dbReference type="EMBL" id="CP046565">
    <property type="protein sequence ID" value="QJD31074.1"/>
    <property type="molecule type" value="Genomic_DNA"/>
</dbReference>
<evidence type="ECO:0000256" key="2">
    <source>
        <dbReference type="ARBA" id="ARBA00012108"/>
    </source>
</evidence>
<feature type="binding site" evidence="14">
    <location>
        <position position="13"/>
    </location>
    <ligand>
        <name>substrate</name>
    </ligand>
</feature>
<dbReference type="Gene3D" id="3.30.420.10">
    <property type="entry name" value="Ribonuclease H-like superfamily/Ribonuclease H"/>
    <property type="match status" value="1"/>
</dbReference>
<organism evidence="18 19">
    <name type="scientific">Methylococcus geothermalis</name>
    <dbReference type="NCBI Taxonomy" id="2681310"/>
    <lineage>
        <taxon>Bacteria</taxon>
        <taxon>Pseudomonadati</taxon>
        <taxon>Pseudomonadota</taxon>
        <taxon>Gammaproteobacteria</taxon>
        <taxon>Methylococcales</taxon>
        <taxon>Methylococcaceae</taxon>
        <taxon>Methylococcus</taxon>
    </lineage>
</organism>
<dbReference type="Pfam" id="PF00929">
    <property type="entry name" value="RNase_T"/>
    <property type="match status" value="1"/>
</dbReference>
<evidence type="ECO:0000313" key="18">
    <source>
        <dbReference type="EMBL" id="QJD31074.1"/>
    </source>
</evidence>
<dbReference type="Pfam" id="PF26016">
    <property type="entry name" value="ExoI_C"/>
    <property type="match status" value="1"/>
</dbReference>
<evidence type="ECO:0000259" key="17">
    <source>
        <dbReference type="PROSITE" id="PS51785"/>
    </source>
</evidence>
<feature type="domain" description="ExoI C-terminal" evidence="17">
    <location>
        <begin position="357"/>
        <end position="477"/>
    </location>
</feature>
<dbReference type="InterPro" id="IPR013520">
    <property type="entry name" value="Ribonucl_H"/>
</dbReference>